<evidence type="ECO:0000313" key="3">
    <source>
        <dbReference type="Proteomes" id="UP000224006"/>
    </source>
</evidence>
<dbReference type="VEuPathDB" id="ToxoDB:BESB_034230"/>
<evidence type="ECO:0000313" key="2">
    <source>
        <dbReference type="EMBL" id="PFH36965.1"/>
    </source>
</evidence>
<dbReference type="OrthoDB" id="364143at2759"/>
<keyword evidence="3" id="KW-1185">Reference proteome</keyword>
<reference evidence="2 3" key="1">
    <citation type="submission" date="2017-09" db="EMBL/GenBank/DDBJ databases">
        <title>Genome sequencing of Besnoitia besnoiti strain Bb-Ger1.</title>
        <authorList>
            <person name="Schares G."/>
            <person name="Venepally P."/>
            <person name="Lorenzi H.A."/>
        </authorList>
    </citation>
    <scope>NUCLEOTIDE SEQUENCE [LARGE SCALE GENOMIC DNA]</scope>
    <source>
        <strain evidence="2 3">Bb-Ger1</strain>
    </source>
</reference>
<feature type="region of interest" description="Disordered" evidence="1">
    <location>
        <begin position="45"/>
        <end position="98"/>
    </location>
</feature>
<protein>
    <submittedName>
        <fullName evidence="2">Uncharacterized protein</fullName>
    </submittedName>
</protein>
<dbReference type="GeneID" id="40308404"/>
<name>A0A2A9MG51_BESBE</name>
<comment type="caution">
    <text evidence="2">The sequence shown here is derived from an EMBL/GenBank/DDBJ whole genome shotgun (WGS) entry which is preliminary data.</text>
</comment>
<gene>
    <name evidence="2" type="ORF">BESB_034230</name>
</gene>
<feature type="compositionally biased region" description="Basic and acidic residues" evidence="1">
    <location>
        <begin position="64"/>
        <end position="75"/>
    </location>
</feature>
<feature type="region of interest" description="Disordered" evidence="1">
    <location>
        <begin position="448"/>
        <end position="468"/>
    </location>
</feature>
<dbReference type="Proteomes" id="UP000224006">
    <property type="component" value="Chromosome II"/>
</dbReference>
<dbReference type="RefSeq" id="XP_029220974.1">
    <property type="nucleotide sequence ID" value="XM_029362009.1"/>
</dbReference>
<dbReference type="AlphaFoldDB" id="A0A2A9MG51"/>
<accession>A0A2A9MG51</accession>
<proteinExistence type="predicted"/>
<organism evidence="2 3">
    <name type="scientific">Besnoitia besnoiti</name>
    <name type="common">Apicomplexan protozoan</name>
    <dbReference type="NCBI Taxonomy" id="94643"/>
    <lineage>
        <taxon>Eukaryota</taxon>
        <taxon>Sar</taxon>
        <taxon>Alveolata</taxon>
        <taxon>Apicomplexa</taxon>
        <taxon>Conoidasida</taxon>
        <taxon>Coccidia</taxon>
        <taxon>Eucoccidiorida</taxon>
        <taxon>Eimeriorina</taxon>
        <taxon>Sarcocystidae</taxon>
        <taxon>Besnoitia</taxon>
    </lineage>
</organism>
<dbReference type="EMBL" id="NWUJ01000002">
    <property type="protein sequence ID" value="PFH36965.1"/>
    <property type="molecule type" value="Genomic_DNA"/>
</dbReference>
<sequence>MPRRTEKGNEGETGMSLARADWKNLGAAIGAKGGRPPLCCETNTERASALERPRLLASTPARSRATEARRRDARGAAEAGDSTEAWRALQEQQGAQWEHVPRPEIESALECLLADKERQRATGVAWVVGPVGTGKSYAAQFTVQRVMRQAKSSNAVVLAFGMKAVAQSSFPVLLGVFQRSLTKQLLEQHAALLASSPFAVSRLPPSSLPPRSESSEASSAAAKPLRGPWICSAVEAAAPSFRADVAALLRAAAASPGASAASVRPPFGIRAGVSPADAKERHVRALRFAEMLEDDAAQPFAQWRGLLEFLLTQVPSFARQARLSERDPCDATSAAFGLLRMAAAHAENMEAAAASQDDISEYPTGQKWLQFFVAVLNAYTEATGACLSLWIDDVEILCVSRFLDERGPLFLSALNRIFLSPLTSAPLVLITADSLTSVRGVCLTPAERTEERHDAEREEMREQDEARRGRRNIEVVEVGDLSRQAVTDILVPRVTSIPEIPQALYVAVGGNCALLEKIAKGLMKLNGELWLEANRPLPPDHVKQVRDPDEAELARDATEEEERDWRWCERQKEFCRNITQDLLVEDVRLFEWRMNKFLALPLLEQLRQKQENEVHFLVTVFETIRYLLSRPYLLCKDLLHLDNVVILGLLDAGLLTVRFQPSRVQVSNEMYRHLLADYINVRYSLLSVDEKAKYNMNLLLNEKAIKFHVDRLSDF</sequence>
<dbReference type="KEGG" id="bbes:BESB_034230"/>
<evidence type="ECO:0000256" key="1">
    <source>
        <dbReference type="SAM" id="MobiDB-lite"/>
    </source>
</evidence>